<protein>
    <submittedName>
        <fullName evidence="2">Uncharacterized protein</fullName>
    </submittedName>
</protein>
<dbReference type="RefSeq" id="XP_062710851.1">
    <property type="nucleotide sequence ID" value="XM_062854867.1"/>
</dbReference>
<reference evidence="3" key="1">
    <citation type="journal article" date="2015" name="Proc. Natl. Acad. Sci. U.S.A.">
        <title>Genome sequence of the Asian Tiger mosquito, Aedes albopictus, reveals insights into its biology, genetics, and evolution.</title>
        <authorList>
            <person name="Chen X.G."/>
            <person name="Jiang X."/>
            <person name="Gu J."/>
            <person name="Xu M."/>
            <person name="Wu Y."/>
            <person name="Deng Y."/>
            <person name="Zhang C."/>
            <person name="Bonizzoni M."/>
            <person name="Dermauw W."/>
            <person name="Vontas J."/>
            <person name="Armbruster P."/>
            <person name="Huang X."/>
            <person name="Yang Y."/>
            <person name="Zhang H."/>
            <person name="He W."/>
            <person name="Peng H."/>
            <person name="Liu Y."/>
            <person name="Wu K."/>
            <person name="Chen J."/>
            <person name="Lirakis M."/>
            <person name="Topalis P."/>
            <person name="Van Leeuwen T."/>
            <person name="Hall A.B."/>
            <person name="Jiang X."/>
            <person name="Thorpe C."/>
            <person name="Mueller R.L."/>
            <person name="Sun C."/>
            <person name="Waterhouse R.M."/>
            <person name="Yan G."/>
            <person name="Tu Z.J."/>
            <person name="Fang X."/>
            <person name="James A.A."/>
        </authorList>
    </citation>
    <scope>NUCLEOTIDE SEQUENCE [LARGE SCALE GENOMIC DNA]</scope>
    <source>
        <strain evidence="3">Foshan</strain>
    </source>
</reference>
<evidence type="ECO:0000313" key="3">
    <source>
        <dbReference type="Proteomes" id="UP000069940"/>
    </source>
</evidence>
<evidence type="ECO:0000313" key="2">
    <source>
        <dbReference type="EnsemblMetazoa" id="AALFPA23_012406.P17775"/>
    </source>
</evidence>
<dbReference type="Proteomes" id="UP000069940">
    <property type="component" value="Unassembled WGS sequence"/>
</dbReference>
<proteinExistence type="predicted"/>
<reference evidence="2" key="2">
    <citation type="submission" date="2025-05" db="UniProtKB">
        <authorList>
            <consortium name="EnsemblMetazoa"/>
        </authorList>
    </citation>
    <scope>IDENTIFICATION</scope>
    <source>
        <strain evidence="2">Foshan</strain>
    </source>
</reference>
<keyword evidence="3" id="KW-1185">Reference proteome</keyword>
<organism evidence="2 3">
    <name type="scientific">Aedes albopictus</name>
    <name type="common">Asian tiger mosquito</name>
    <name type="synonym">Stegomyia albopicta</name>
    <dbReference type="NCBI Taxonomy" id="7160"/>
    <lineage>
        <taxon>Eukaryota</taxon>
        <taxon>Metazoa</taxon>
        <taxon>Ecdysozoa</taxon>
        <taxon>Arthropoda</taxon>
        <taxon>Hexapoda</taxon>
        <taxon>Insecta</taxon>
        <taxon>Pterygota</taxon>
        <taxon>Neoptera</taxon>
        <taxon>Endopterygota</taxon>
        <taxon>Diptera</taxon>
        <taxon>Nematocera</taxon>
        <taxon>Culicoidea</taxon>
        <taxon>Culicidae</taxon>
        <taxon>Culicinae</taxon>
        <taxon>Aedini</taxon>
        <taxon>Aedes</taxon>
        <taxon>Stegomyia</taxon>
    </lineage>
</organism>
<name>A0ABM1YV41_AEDAL</name>
<sequence>MDQSYKSKFNKFKCSAKINNPKCNRHNLRGMSLRLIDKIHSMGYTHEIDESMSICESCRGLISHNRSPNTKKRRSDGNDETMQPSFSGQQHHDVPEPEPSTSGQQIEHELDMVPSIPSLESIPSTDQLQGPHNIEKFNTIAETLSLSPISSRNMRSMEYRINKSLQITKAVRKNIFGIDSTDVGKVEAYDEIIMQLKDKFNHPTTDRSEQIKILSVLPKSWSVNKITREFNAPMYMARQVKDLVYEQGILCTTEKRRGHGIDDDTKQIVRDFFDDNDISRPIPGTNDFVSEVRNGKKQQVQKRLLMMSLKEAYMIFVDMYKTVNIGFTVFTQLRPKHCILLDSTGIHNVCICTIHENVNLMFYSIRIVSQDEIIQKMLCDISTRTDNCFFRACEKCACNEHIEEELTLILESNDKEEIIFQQWLNTDRCNLETIIKPVDEFVPYLVDKIDKLITHDFIHKQQSSFLRNKKDTLKDDEILAICDFSENYSFIIQNAAQGYHWNNSQATIHPFEIYYMKDNKLVNVSFIVISEVMAHNTVAVQLFISEMIDFMKQFTNFSKIYFMSDGAASQYKNKKNFASLCRFQSKHALRAEWHFFATSHGKGPCDAIGGTLKRMAKRASLARDYGNTITTPRELYNWAVVQTDKNITKLNFCYVSTEQYIKMSEDLEEIYNNAKTTPGTQKFHSFLPIPGDKVKANRYSNSEDEPKIFSMIGKK</sequence>
<accession>A0ABM1YV41</accession>
<feature type="region of interest" description="Disordered" evidence="1">
    <location>
        <begin position="62"/>
        <end position="103"/>
    </location>
</feature>
<feature type="compositionally biased region" description="Polar residues" evidence="1">
    <location>
        <begin position="80"/>
        <end position="89"/>
    </location>
</feature>
<dbReference type="EnsemblMetazoa" id="AALFPA23_012406.R17775">
    <property type="protein sequence ID" value="AALFPA23_012406.P17775"/>
    <property type="gene ID" value="AALFPA23_012406"/>
</dbReference>
<dbReference type="PANTHER" id="PTHR46601">
    <property type="entry name" value="ULP_PROTEASE DOMAIN-CONTAINING PROTEIN"/>
    <property type="match status" value="1"/>
</dbReference>
<dbReference type="PANTHER" id="PTHR46601:SF1">
    <property type="entry name" value="ADF-H DOMAIN-CONTAINING PROTEIN"/>
    <property type="match status" value="1"/>
</dbReference>
<evidence type="ECO:0000256" key="1">
    <source>
        <dbReference type="SAM" id="MobiDB-lite"/>
    </source>
</evidence>
<dbReference type="GeneID" id="134288936"/>